<dbReference type="Gene3D" id="3.10.28.10">
    <property type="entry name" value="Homing endonucleases"/>
    <property type="match status" value="1"/>
</dbReference>
<keyword evidence="1" id="KW-0496">Mitochondrion</keyword>
<protein>
    <submittedName>
        <fullName evidence="1">Homing endonuclease</fullName>
    </submittedName>
</protein>
<geneLocation type="mitochondrion" evidence="1"/>
<name>A0A6M4AZH4_9HYPO</name>
<dbReference type="GO" id="GO:0004519">
    <property type="term" value="F:endonuclease activity"/>
    <property type="evidence" value="ECO:0007669"/>
    <property type="project" value="UniProtKB-KW"/>
</dbReference>
<sequence length="107" mass="12780">MKTNNDGCFQLKQRIHTNLFEAFKLVFNTSRKIDTSFSLRSHNNFNQFGVRSFFLEKTTKSDIQTVINFFSFEGLHPLIGLKYIQYMKWLSNLQNSMRYSKLHYPKL</sequence>
<keyword evidence="1" id="KW-0540">Nuclease</keyword>
<dbReference type="AlphaFoldDB" id="A0A6M4AZH4"/>
<accession>A0A6M4AZH4</accession>
<keyword evidence="1" id="KW-0378">Hydrolase</keyword>
<proteinExistence type="predicted"/>
<organism evidence="1">
    <name type="scientific">Fusarium brevicatenulatum</name>
    <dbReference type="NCBI Taxonomy" id="48488"/>
    <lineage>
        <taxon>Eukaryota</taxon>
        <taxon>Fungi</taxon>
        <taxon>Dikarya</taxon>
        <taxon>Ascomycota</taxon>
        <taxon>Pezizomycotina</taxon>
        <taxon>Sordariomycetes</taxon>
        <taxon>Hypocreomycetidae</taxon>
        <taxon>Hypocreales</taxon>
        <taxon>Nectriaceae</taxon>
        <taxon>Fusarium</taxon>
        <taxon>Fusarium fujikuroi species complex</taxon>
    </lineage>
</organism>
<keyword evidence="1" id="KW-0255">Endonuclease</keyword>
<evidence type="ECO:0000313" key="1">
    <source>
        <dbReference type="EMBL" id="QJQ35319.1"/>
    </source>
</evidence>
<dbReference type="InterPro" id="IPR027434">
    <property type="entry name" value="Homing_endonucl"/>
</dbReference>
<reference evidence="1" key="2">
    <citation type="submission" date="2020-01" db="EMBL/GenBank/DDBJ databases">
        <authorList>
            <person name="Brankovics B."/>
            <person name="Van Diepeningen A.D."/>
            <person name="De Hoog G.S."/>
            <person name="Van Der Lee T.A.J."/>
            <person name="Waalwijk C."/>
        </authorList>
    </citation>
    <scope>NUCLEOTIDE SEQUENCE</scope>
    <source>
        <strain evidence="1">CBS 404.97</strain>
    </source>
</reference>
<reference evidence="1" key="1">
    <citation type="journal article" date="2020" name="Front. Microbiol.">
        <title>Detecting Introgression Between Members of the Fusarium fujikuroi and F. oxysporum Species Complexes by Comparative Mitogenomics.</title>
        <authorList>
            <person name="Brankovics B."/>
            <person name="van Diepeningen A.D."/>
            <person name="de Hoog G.S."/>
            <person name="van der Lee T.A.J."/>
            <person name="Waalwijk C."/>
        </authorList>
    </citation>
    <scope>NUCLEOTIDE SEQUENCE</scope>
    <source>
        <strain evidence="1">CBS 404.97</strain>
    </source>
</reference>
<gene>
    <name evidence="1" type="primary">iorf107</name>
</gene>
<dbReference type="EMBL" id="MT010923">
    <property type="protein sequence ID" value="QJQ35319.1"/>
    <property type="molecule type" value="Genomic_DNA"/>
</dbReference>